<dbReference type="InterPro" id="IPR003305">
    <property type="entry name" value="CenC_carb-bd"/>
</dbReference>
<feature type="signal peptide" evidence="7">
    <location>
        <begin position="1"/>
        <end position="28"/>
    </location>
</feature>
<dbReference type="Gene3D" id="2.60.120.260">
    <property type="entry name" value="Galactose-binding domain-like"/>
    <property type="match status" value="1"/>
</dbReference>
<evidence type="ECO:0000256" key="5">
    <source>
        <dbReference type="ARBA" id="ARBA00022801"/>
    </source>
</evidence>
<dbReference type="Gene3D" id="3.20.20.80">
    <property type="entry name" value="Glycosidases"/>
    <property type="match status" value="1"/>
</dbReference>
<evidence type="ECO:0000256" key="6">
    <source>
        <dbReference type="ARBA" id="ARBA00023180"/>
    </source>
</evidence>
<dbReference type="PANTHER" id="PTHR31776">
    <property type="entry name" value="ALPHA-L-ARABINOFURANOSIDASE 1"/>
    <property type="match status" value="1"/>
</dbReference>
<evidence type="ECO:0000256" key="7">
    <source>
        <dbReference type="SAM" id="SignalP"/>
    </source>
</evidence>
<evidence type="ECO:0000256" key="1">
    <source>
        <dbReference type="ARBA" id="ARBA00001462"/>
    </source>
</evidence>
<organism evidence="9 10">
    <name type="scientific">Candidatus Gallimonas intestinavium</name>
    <dbReference type="NCBI Taxonomy" id="2838603"/>
    <lineage>
        <taxon>Bacteria</taxon>
        <taxon>Bacillati</taxon>
        <taxon>Bacillota</taxon>
        <taxon>Clostridia</taxon>
        <taxon>Candidatus Gallimonas</taxon>
    </lineage>
</organism>
<evidence type="ECO:0000313" key="10">
    <source>
        <dbReference type="Proteomes" id="UP000824102"/>
    </source>
</evidence>
<evidence type="ECO:0000256" key="3">
    <source>
        <dbReference type="ARBA" id="ARBA00012670"/>
    </source>
</evidence>
<dbReference type="PANTHER" id="PTHR31776:SF0">
    <property type="entry name" value="ALPHA-L-ARABINOFURANOSIDASE 1"/>
    <property type="match status" value="1"/>
</dbReference>
<dbReference type="Pfam" id="PF02018">
    <property type="entry name" value="CBM_4_9"/>
    <property type="match status" value="1"/>
</dbReference>
<dbReference type="SUPFAM" id="SSF51445">
    <property type="entry name" value="(Trans)glycosidases"/>
    <property type="match status" value="1"/>
</dbReference>
<reference evidence="9" key="1">
    <citation type="journal article" date="2021" name="PeerJ">
        <title>Extensive microbial diversity within the chicken gut microbiome revealed by metagenomics and culture.</title>
        <authorList>
            <person name="Gilroy R."/>
            <person name="Ravi A."/>
            <person name="Getino M."/>
            <person name="Pursley I."/>
            <person name="Horton D.L."/>
            <person name="Alikhan N.F."/>
            <person name="Baker D."/>
            <person name="Gharbi K."/>
            <person name="Hall N."/>
            <person name="Watson M."/>
            <person name="Adriaenssens E.M."/>
            <person name="Foster-Nyarko E."/>
            <person name="Jarju S."/>
            <person name="Secka A."/>
            <person name="Antonio M."/>
            <person name="Oren A."/>
            <person name="Chaudhuri R.R."/>
            <person name="La Ragione R."/>
            <person name="Hildebrand F."/>
            <person name="Pallen M.J."/>
        </authorList>
    </citation>
    <scope>NUCLEOTIDE SEQUENCE</scope>
    <source>
        <strain evidence="9">ChiW7-2402</strain>
    </source>
</reference>
<feature type="domain" description="Alpha-L-arabinofuranosidase C-terminal" evidence="8">
    <location>
        <begin position="536"/>
        <end position="736"/>
    </location>
</feature>
<dbReference type="InterPro" id="IPR051563">
    <property type="entry name" value="Glycosyl_Hydrolase_51"/>
</dbReference>
<dbReference type="InterPro" id="IPR008979">
    <property type="entry name" value="Galactose-bd-like_sf"/>
</dbReference>
<sequence>MKKWITVCLGGVLAASSFLMLASCSDGADPSADRQGKKFSSPDVTYTVSANKEEHAVSDELFGVFLEDINYAGYVLDDNLVANGSFSYRSGTDRWTQQGLAATVEEGEGALHENNPAYARLEIYELDASLVNEGYQMSPMAVEEGVEYTFSAFVKAGSFAGALTAELRAASSMDWLELGTVQFDVQPSDEWVKYTGTITAAHTADEGVTLRLAFGNTGEVCIDSVALETADSTGGIKNYIYEAIEALSPAFIRFPGGCVIEGRKAGDAYYDWKNSVGVNGADELAPFTYTEVDETGASERVTTYGEPATRKPNTDIWQQSSIDYEMNYAVGFYEYFVLCENVGASALPVLNAGLSCMIQDGGGHDLDGRYGNGLQDFIDEALDVVAFAKGDPASSDPNEAKWAQARVNMGHPEPFEMHYLGIGNEQWDTKYYSKYRDFVEAFREAKAENPALYGDIELVVGNGAAFGDCENAKTGAQGLARSNAIQYRLAGKIENLSEFGIHDHHYYMNYIDFLANTDLYDSYTREGADYYGVFVGEYSANQANNLQGYPNPQVNNSWITALSEAAYMTGLERNGDVVRLAAYAPMFGCVNAGYNQWAADMMFYTNTELVLTPNYYVQQLFMRNTGDSVLTTKEKLSSDFVNTATFGSTEVPALYKVISRDAETGDILVKLVNAGERDIDVNIAVKGASTAGIAHVSTLQCDDINAVNSLTAEAVSPENYTLGIASTFGYTAEGRSVTVIRITTK</sequence>
<dbReference type="EC" id="3.2.1.55" evidence="3"/>
<dbReference type="Pfam" id="PF22848">
    <property type="entry name" value="ASD1_dom"/>
    <property type="match status" value="1"/>
</dbReference>
<feature type="chain" id="PRO_5039578400" description="non-reducing end alpha-L-arabinofuranosidase" evidence="7">
    <location>
        <begin position="29"/>
        <end position="745"/>
    </location>
</feature>
<evidence type="ECO:0000256" key="2">
    <source>
        <dbReference type="ARBA" id="ARBA00007186"/>
    </source>
</evidence>
<dbReference type="SUPFAM" id="SSF49785">
    <property type="entry name" value="Galactose-binding domain-like"/>
    <property type="match status" value="1"/>
</dbReference>
<reference evidence="9" key="2">
    <citation type="submission" date="2021-04" db="EMBL/GenBank/DDBJ databases">
        <authorList>
            <person name="Gilroy R."/>
        </authorList>
    </citation>
    <scope>NUCLEOTIDE SEQUENCE</scope>
    <source>
        <strain evidence="9">ChiW7-2402</strain>
    </source>
</reference>
<dbReference type="PROSITE" id="PS51257">
    <property type="entry name" value="PROKAR_LIPOPROTEIN"/>
    <property type="match status" value="1"/>
</dbReference>
<keyword evidence="5" id="KW-0378">Hydrolase</keyword>
<accession>A0A9D2JZ34</accession>
<evidence type="ECO:0000259" key="8">
    <source>
        <dbReference type="SMART" id="SM00813"/>
    </source>
</evidence>
<dbReference type="Pfam" id="PF06964">
    <property type="entry name" value="Alpha-L-AF_C"/>
    <property type="match status" value="1"/>
</dbReference>
<dbReference type="InterPro" id="IPR017853">
    <property type="entry name" value="GH"/>
</dbReference>
<dbReference type="Gene3D" id="2.60.40.1180">
    <property type="entry name" value="Golgi alpha-mannosidase II"/>
    <property type="match status" value="1"/>
</dbReference>
<dbReference type="GO" id="GO:0046373">
    <property type="term" value="P:L-arabinose metabolic process"/>
    <property type="evidence" value="ECO:0007669"/>
    <property type="project" value="InterPro"/>
</dbReference>
<evidence type="ECO:0000313" key="9">
    <source>
        <dbReference type="EMBL" id="HIZ71947.1"/>
    </source>
</evidence>
<dbReference type="Proteomes" id="UP000824102">
    <property type="component" value="Unassembled WGS sequence"/>
</dbReference>
<dbReference type="SUPFAM" id="SSF51011">
    <property type="entry name" value="Glycosyl hydrolase domain"/>
    <property type="match status" value="1"/>
</dbReference>
<comment type="catalytic activity">
    <reaction evidence="1">
        <text>Hydrolysis of terminal non-reducing alpha-L-arabinofuranoside residues in alpha-L-arabinosides.</text>
        <dbReference type="EC" id="3.2.1.55"/>
    </reaction>
</comment>
<keyword evidence="4 7" id="KW-0732">Signal</keyword>
<dbReference type="EMBL" id="DXBB01000001">
    <property type="protein sequence ID" value="HIZ71947.1"/>
    <property type="molecule type" value="Genomic_DNA"/>
</dbReference>
<dbReference type="InterPro" id="IPR055235">
    <property type="entry name" value="ASD1_cat"/>
</dbReference>
<protein>
    <recommendedName>
        <fullName evidence="3">non-reducing end alpha-L-arabinofuranosidase</fullName>
        <ecNumber evidence="3">3.2.1.55</ecNumber>
    </recommendedName>
</protein>
<keyword evidence="6" id="KW-0325">Glycoprotein</keyword>
<dbReference type="SMART" id="SM00813">
    <property type="entry name" value="Alpha-L-AF_C"/>
    <property type="match status" value="1"/>
</dbReference>
<comment type="similarity">
    <text evidence="2">Belongs to the glycosyl hydrolase 51 family.</text>
</comment>
<evidence type="ECO:0000256" key="4">
    <source>
        <dbReference type="ARBA" id="ARBA00022729"/>
    </source>
</evidence>
<dbReference type="AlphaFoldDB" id="A0A9D2JZ34"/>
<comment type="caution">
    <text evidence="9">The sequence shown here is derived from an EMBL/GenBank/DDBJ whole genome shotgun (WGS) entry which is preliminary data.</text>
</comment>
<gene>
    <name evidence="9" type="ORF">H9964_00010</name>
</gene>
<dbReference type="GO" id="GO:0046556">
    <property type="term" value="F:alpha-L-arabinofuranosidase activity"/>
    <property type="evidence" value="ECO:0007669"/>
    <property type="project" value="UniProtKB-EC"/>
</dbReference>
<proteinExistence type="inferred from homology"/>
<dbReference type="InterPro" id="IPR013780">
    <property type="entry name" value="Glyco_hydro_b"/>
</dbReference>
<name>A0A9D2JZ34_9FIRM</name>
<dbReference type="InterPro" id="IPR010720">
    <property type="entry name" value="Alpha-L-AF_C"/>
</dbReference>